<keyword evidence="2" id="KW-1185">Reference proteome</keyword>
<dbReference type="Gene3D" id="2.60.40.10">
    <property type="entry name" value="Immunoglobulins"/>
    <property type="match status" value="1"/>
</dbReference>
<dbReference type="RefSeq" id="XP_026732936.1">
    <property type="nucleotide sequence ID" value="XM_026877135.1"/>
</dbReference>
<evidence type="ECO:0000313" key="3">
    <source>
        <dbReference type="RefSeq" id="XP_026732936.1"/>
    </source>
</evidence>
<dbReference type="PANTHER" id="PTHR21261">
    <property type="entry name" value="BEAT PROTEIN"/>
    <property type="match status" value="1"/>
</dbReference>
<proteinExistence type="predicted"/>
<feature type="chain" id="PRO_5028985100" evidence="1">
    <location>
        <begin position="25"/>
        <end position="363"/>
    </location>
</feature>
<name>A0A7E5VXU2_TRINI</name>
<dbReference type="SUPFAM" id="SSF48726">
    <property type="entry name" value="Immunoglobulin"/>
    <property type="match status" value="1"/>
</dbReference>
<sequence length="363" mass="40789">MVARGRGRMLSILFSALLLGRAIAVRGHTEVRVELQMERWAARGGSVRLRCVHDVPPHLLDKVVFLRHGTKIFQYIRDRKPPYRNFTTPGAVLNIALATENSIILQNLDFAASGSYSCEVSLDTPIYTKASTEKQLTVFHPQKHHPRIDFPTRYLSFGETLRANCTTAPALPAPHITWFINGRKMDELVAHSHKFRVPMSERNGRRGLQRTFEYDAGFSSPPPLLTLTHASHIATRPPGCNLKEHQMTEVKEHEEFNIIHMSSRHKSRKPNKRDLYVTISELQVVATGRLEITCVSTIPEFRSIEDRFADVRNDTVIVDVIKPSTLSLPSANLTTADSSTSGTSKNLFSSLMCIIIICLLTIA</sequence>
<organism evidence="2 3">
    <name type="scientific">Trichoplusia ni</name>
    <name type="common">Cabbage looper</name>
    <dbReference type="NCBI Taxonomy" id="7111"/>
    <lineage>
        <taxon>Eukaryota</taxon>
        <taxon>Metazoa</taxon>
        <taxon>Ecdysozoa</taxon>
        <taxon>Arthropoda</taxon>
        <taxon>Hexapoda</taxon>
        <taxon>Insecta</taxon>
        <taxon>Pterygota</taxon>
        <taxon>Neoptera</taxon>
        <taxon>Endopterygota</taxon>
        <taxon>Lepidoptera</taxon>
        <taxon>Glossata</taxon>
        <taxon>Ditrysia</taxon>
        <taxon>Noctuoidea</taxon>
        <taxon>Noctuidae</taxon>
        <taxon>Plusiinae</taxon>
        <taxon>Trichoplusia</taxon>
    </lineage>
</organism>
<gene>
    <name evidence="3" type="primary">LOC113497548</name>
</gene>
<dbReference type="Proteomes" id="UP000322000">
    <property type="component" value="Chromosome 9"/>
</dbReference>
<keyword evidence="1" id="KW-0732">Signal</keyword>
<protein>
    <submittedName>
        <fullName evidence="3">Uncharacterized protein LOC113497548</fullName>
    </submittedName>
</protein>
<dbReference type="KEGG" id="tnl:113497548"/>
<dbReference type="GeneID" id="113497548"/>
<dbReference type="InParanoid" id="A0A7E5VXU2"/>
<dbReference type="InterPro" id="IPR013783">
    <property type="entry name" value="Ig-like_fold"/>
</dbReference>
<evidence type="ECO:0000313" key="2">
    <source>
        <dbReference type="Proteomes" id="UP000322000"/>
    </source>
</evidence>
<dbReference type="AlphaFoldDB" id="A0A7E5VXU2"/>
<dbReference type="PANTHER" id="PTHR21261:SF3">
    <property type="entry name" value="BEATEN PATH VII"/>
    <property type="match status" value="1"/>
</dbReference>
<accession>A0A7E5VXU2</accession>
<evidence type="ECO:0000256" key="1">
    <source>
        <dbReference type="SAM" id="SignalP"/>
    </source>
</evidence>
<dbReference type="OrthoDB" id="8915289at2759"/>
<reference evidence="3" key="1">
    <citation type="submission" date="2025-08" db="UniProtKB">
        <authorList>
            <consortium name="RefSeq"/>
        </authorList>
    </citation>
    <scope>IDENTIFICATION</scope>
</reference>
<dbReference type="InterPro" id="IPR036179">
    <property type="entry name" value="Ig-like_dom_sf"/>
</dbReference>
<feature type="signal peptide" evidence="1">
    <location>
        <begin position="1"/>
        <end position="24"/>
    </location>
</feature>